<dbReference type="CDD" id="cd03245">
    <property type="entry name" value="ABCC_bacteriocin_exporters"/>
    <property type="match status" value="1"/>
</dbReference>
<dbReference type="Proteomes" id="UP000290191">
    <property type="component" value="Unassembled WGS sequence"/>
</dbReference>
<evidence type="ECO:0000256" key="9">
    <source>
        <dbReference type="ARBA" id="ARBA00023136"/>
    </source>
</evidence>
<dbReference type="Gene3D" id="3.40.50.300">
    <property type="entry name" value="P-loop containing nucleotide triphosphate hydrolases"/>
    <property type="match status" value="1"/>
</dbReference>
<keyword evidence="5" id="KW-0547">Nucleotide-binding</keyword>
<dbReference type="Gene3D" id="1.20.1560.10">
    <property type="entry name" value="ABC transporter type 1, transmembrane domain"/>
    <property type="match status" value="1"/>
</dbReference>
<dbReference type="InterPro" id="IPR011527">
    <property type="entry name" value="ABC1_TM_dom"/>
</dbReference>
<evidence type="ECO:0000256" key="3">
    <source>
        <dbReference type="ARBA" id="ARBA00022475"/>
    </source>
</evidence>
<dbReference type="SUPFAM" id="SSF90123">
    <property type="entry name" value="ABC transporter transmembrane region"/>
    <property type="match status" value="1"/>
</dbReference>
<evidence type="ECO:0000256" key="10">
    <source>
        <dbReference type="SAM" id="Phobius"/>
    </source>
</evidence>
<evidence type="ECO:0000256" key="4">
    <source>
        <dbReference type="ARBA" id="ARBA00022692"/>
    </source>
</evidence>
<dbReference type="NCBIfam" id="TIGR03375">
    <property type="entry name" value="type_I_sec_LssB"/>
    <property type="match status" value="1"/>
</dbReference>
<keyword evidence="3" id="KW-1003">Cell membrane</keyword>
<dbReference type="PROSITE" id="PS50893">
    <property type="entry name" value="ABC_TRANSPORTER_2"/>
    <property type="match status" value="1"/>
</dbReference>
<name>A0A4Q0Y0F3_9BACT</name>
<dbReference type="GO" id="GO:0008233">
    <property type="term" value="F:peptidase activity"/>
    <property type="evidence" value="ECO:0007669"/>
    <property type="project" value="InterPro"/>
</dbReference>
<evidence type="ECO:0000256" key="8">
    <source>
        <dbReference type="ARBA" id="ARBA00022989"/>
    </source>
</evidence>
<dbReference type="Pfam" id="PF00005">
    <property type="entry name" value="ABC_tran"/>
    <property type="match status" value="1"/>
</dbReference>
<feature type="transmembrane region" description="Helical" evidence="10">
    <location>
        <begin position="294"/>
        <end position="316"/>
    </location>
</feature>
<dbReference type="PROSITE" id="PS50929">
    <property type="entry name" value="ABC_TM1F"/>
    <property type="match status" value="1"/>
</dbReference>
<dbReference type="InterPro" id="IPR027417">
    <property type="entry name" value="P-loop_NTPase"/>
</dbReference>
<dbReference type="PANTHER" id="PTHR43394:SF1">
    <property type="entry name" value="ATP-BINDING CASSETTE SUB-FAMILY B MEMBER 10, MITOCHONDRIAL"/>
    <property type="match status" value="1"/>
</dbReference>
<evidence type="ECO:0000259" key="11">
    <source>
        <dbReference type="PROSITE" id="PS50893"/>
    </source>
</evidence>
<dbReference type="InterPro" id="IPR036640">
    <property type="entry name" value="ABC1_TM_sf"/>
</dbReference>
<dbReference type="SUPFAM" id="SSF52540">
    <property type="entry name" value="P-loop containing nucleoside triphosphate hydrolases"/>
    <property type="match status" value="1"/>
</dbReference>
<feature type="transmembrane region" description="Helical" evidence="10">
    <location>
        <begin position="222"/>
        <end position="242"/>
    </location>
</feature>
<feature type="transmembrane region" description="Helical" evidence="10">
    <location>
        <begin position="322"/>
        <end position="340"/>
    </location>
</feature>
<keyword evidence="6" id="KW-0378">Hydrolase</keyword>
<reference evidence="14 15" key="1">
    <citation type="submission" date="2017-10" db="EMBL/GenBank/DDBJ databases">
        <title>Genomics of the genus Arcobacter.</title>
        <authorList>
            <person name="Perez-Cataluna A."/>
            <person name="Figueras M.J."/>
        </authorList>
    </citation>
    <scope>NUCLEOTIDE SEQUENCE [LARGE SCALE GENOMIC DNA]</scope>
    <source>
        <strain evidence="14 15">DSM 24636</strain>
    </source>
</reference>
<dbReference type="GO" id="GO:0015421">
    <property type="term" value="F:ABC-type oligopeptide transporter activity"/>
    <property type="evidence" value="ECO:0007669"/>
    <property type="project" value="TreeGrafter"/>
</dbReference>
<evidence type="ECO:0000256" key="6">
    <source>
        <dbReference type="ARBA" id="ARBA00022801"/>
    </source>
</evidence>
<evidence type="ECO:0000313" key="14">
    <source>
        <dbReference type="EMBL" id="RXJ63432.1"/>
    </source>
</evidence>
<dbReference type="RefSeq" id="WP_129081927.1">
    <property type="nucleotide sequence ID" value="NZ_CP041070.1"/>
</dbReference>
<evidence type="ECO:0000259" key="12">
    <source>
        <dbReference type="PROSITE" id="PS50929"/>
    </source>
</evidence>
<dbReference type="SMART" id="SM00382">
    <property type="entry name" value="AAA"/>
    <property type="match status" value="1"/>
</dbReference>
<dbReference type="FunFam" id="3.40.50.300:FF:000299">
    <property type="entry name" value="ABC transporter ATP-binding protein/permease"/>
    <property type="match status" value="1"/>
</dbReference>
<keyword evidence="8 10" id="KW-1133">Transmembrane helix</keyword>
<gene>
    <name evidence="14" type="ORF">CRV06_07085</name>
</gene>
<dbReference type="GO" id="GO:0005886">
    <property type="term" value="C:plasma membrane"/>
    <property type="evidence" value="ECO:0007669"/>
    <property type="project" value="UniProtKB-SubCell"/>
</dbReference>
<dbReference type="InterPro" id="IPR005074">
    <property type="entry name" value="Peptidase_C39"/>
</dbReference>
<sequence>MQINDELDLNSIKEYKKEDSILDCLTIFCKMNGRPYSKDSLIAGLPVEAGRNTPILFSKYNSRSLFSRAANKAGFKTKVLRTKLEKINPLLLPCILLLDNKDPKDELEACILLGFDDEMKSARITLPEAPNVETVVSIEELEKKYYGFTILLKKELEFKENDTALSSIKESHWLWGSVKIVRDVYRDVIIASFLINIFVLSTPLFTMNVYDRVIPNNAKDTLWLLAIGVLVIYVIDIILKFLRSYFLETAAKKTDIIASSIIFEKVLDLKMSSVPNSVGALANVLKEFESIRGFLTSSTIALLIDIPFIFIFLIAIYFIGGALVMVPISIIIIILIYTYYAKLKLANSIKESYDAGSNKNAVLIESLSSIETIKSLGATGYSQWRWEEATSKIADKSIKSKMISSSITSVTSFLVQLNTVALVILGTYMISDNNLSMGGLIATIIISSRCISPMGQVSSLLSTFQHTKTTYEALNDIMNLPVEHPQGKKFVARPEYRGKIDFRNVTFTYPGADKETLTNISFSVEPGEKVAIIGKIGSGKSTIEKLMVSLYHPDEGSILIDNIDIKQLDPSELRKNIAYVSQESLLFDGTVKENIVYRTPHIDDDKILEAAQISGVLDFVNKHPKGLDMPVGERGSFLSGGQKQAIAIARSILLPYPIVLLDEPTSSMDMSTESRFINNIRKYQQNKTVLLVTHKTSLLRLVDRIIVLEDGKIVLDGKKEIVLSKLGKK</sequence>
<dbReference type="CDD" id="cd18587">
    <property type="entry name" value="ABC_6TM_LapB_like"/>
    <property type="match status" value="1"/>
</dbReference>
<feature type="domain" description="Peptidase C39" evidence="13">
    <location>
        <begin position="14"/>
        <end position="152"/>
    </location>
</feature>
<dbReference type="AlphaFoldDB" id="A0A4Q0Y0F3"/>
<keyword evidence="15" id="KW-1185">Reference proteome</keyword>
<keyword evidence="7" id="KW-0067">ATP-binding</keyword>
<proteinExistence type="predicted"/>
<dbReference type="OrthoDB" id="9760168at2"/>
<comment type="caution">
    <text evidence="14">The sequence shown here is derived from an EMBL/GenBank/DDBJ whole genome shotgun (WGS) entry which is preliminary data.</text>
</comment>
<dbReference type="GO" id="GO:0006508">
    <property type="term" value="P:proteolysis"/>
    <property type="evidence" value="ECO:0007669"/>
    <property type="project" value="InterPro"/>
</dbReference>
<evidence type="ECO:0000313" key="15">
    <source>
        <dbReference type="Proteomes" id="UP000290191"/>
    </source>
</evidence>
<dbReference type="GO" id="GO:0016887">
    <property type="term" value="F:ATP hydrolysis activity"/>
    <property type="evidence" value="ECO:0007669"/>
    <property type="project" value="InterPro"/>
</dbReference>
<dbReference type="InterPro" id="IPR003593">
    <property type="entry name" value="AAA+_ATPase"/>
</dbReference>
<dbReference type="InterPro" id="IPR003439">
    <property type="entry name" value="ABC_transporter-like_ATP-bd"/>
</dbReference>
<dbReference type="InterPro" id="IPR017871">
    <property type="entry name" value="ABC_transporter-like_CS"/>
</dbReference>
<feature type="transmembrane region" description="Helical" evidence="10">
    <location>
        <begin position="188"/>
        <end position="210"/>
    </location>
</feature>
<feature type="domain" description="ABC transmembrane type-1" evidence="12">
    <location>
        <begin position="188"/>
        <end position="466"/>
    </location>
</feature>
<keyword evidence="2" id="KW-0813">Transport</keyword>
<dbReference type="PROSITE" id="PS50990">
    <property type="entry name" value="PEPTIDASE_C39"/>
    <property type="match status" value="1"/>
</dbReference>
<keyword evidence="4 10" id="KW-0812">Transmembrane</keyword>
<evidence type="ECO:0000259" key="13">
    <source>
        <dbReference type="PROSITE" id="PS50990"/>
    </source>
</evidence>
<dbReference type="Gene3D" id="3.90.70.10">
    <property type="entry name" value="Cysteine proteinases"/>
    <property type="match status" value="1"/>
</dbReference>
<evidence type="ECO:0000256" key="5">
    <source>
        <dbReference type="ARBA" id="ARBA00022741"/>
    </source>
</evidence>
<feature type="transmembrane region" description="Helical" evidence="10">
    <location>
        <begin position="406"/>
        <end position="429"/>
    </location>
</feature>
<dbReference type="InterPro" id="IPR039421">
    <property type="entry name" value="Type_1_exporter"/>
</dbReference>
<dbReference type="InterPro" id="IPR017750">
    <property type="entry name" value="ATPase_T1SS"/>
</dbReference>
<dbReference type="PROSITE" id="PS00211">
    <property type="entry name" value="ABC_TRANSPORTER_1"/>
    <property type="match status" value="1"/>
</dbReference>
<evidence type="ECO:0000256" key="7">
    <source>
        <dbReference type="ARBA" id="ARBA00022840"/>
    </source>
</evidence>
<evidence type="ECO:0000256" key="2">
    <source>
        <dbReference type="ARBA" id="ARBA00022448"/>
    </source>
</evidence>
<organism evidence="14 15">
    <name type="scientific">Halarcobacter anaerophilus</name>
    <dbReference type="NCBI Taxonomy" id="877500"/>
    <lineage>
        <taxon>Bacteria</taxon>
        <taxon>Pseudomonadati</taxon>
        <taxon>Campylobacterota</taxon>
        <taxon>Epsilonproteobacteria</taxon>
        <taxon>Campylobacterales</taxon>
        <taxon>Arcobacteraceae</taxon>
        <taxon>Halarcobacter</taxon>
    </lineage>
</organism>
<dbReference type="PANTHER" id="PTHR43394">
    <property type="entry name" value="ATP-DEPENDENT PERMEASE MDL1, MITOCHONDRIAL"/>
    <property type="match status" value="1"/>
</dbReference>
<evidence type="ECO:0000256" key="1">
    <source>
        <dbReference type="ARBA" id="ARBA00004651"/>
    </source>
</evidence>
<dbReference type="EMBL" id="PDKO01000004">
    <property type="protein sequence ID" value="RXJ63432.1"/>
    <property type="molecule type" value="Genomic_DNA"/>
</dbReference>
<dbReference type="STRING" id="877500.GCA_000935065_00375"/>
<comment type="subcellular location">
    <subcellularLocation>
        <location evidence="1">Cell membrane</location>
        <topology evidence="1">Multi-pass membrane protein</topology>
    </subcellularLocation>
</comment>
<protein>
    <submittedName>
        <fullName evidence="14">Type I secretion system permease/ATPase</fullName>
    </submittedName>
</protein>
<dbReference type="Pfam" id="PF00664">
    <property type="entry name" value="ABC_membrane"/>
    <property type="match status" value="1"/>
</dbReference>
<accession>A0A4Q0Y0F3</accession>
<keyword evidence="9 10" id="KW-0472">Membrane</keyword>
<feature type="domain" description="ABC transporter" evidence="11">
    <location>
        <begin position="500"/>
        <end position="729"/>
    </location>
</feature>
<dbReference type="GO" id="GO:0005524">
    <property type="term" value="F:ATP binding"/>
    <property type="evidence" value="ECO:0007669"/>
    <property type="project" value="UniProtKB-KW"/>
</dbReference>